<feature type="domain" description="BPL/LPL catalytic" evidence="8">
    <location>
        <begin position="26"/>
        <end position="213"/>
    </location>
</feature>
<dbReference type="KEGG" id="wce:WS08_0659"/>
<comment type="pathway">
    <text evidence="1">Protein modification; protein lipoylation via exogenous pathway; protein N(6)-(lipoyl)lysine from lipoate: step 2/2.</text>
</comment>
<dbReference type="KEGG" id="wct:WS74_0661"/>
<dbReference type="PROSITE" id="PS51733">
    <property type="entry name" value="BPL_LPL_CATALYTIC"/>
    <property type="match status" value="1"/>
</dbReference>
<dbReference type="UniPathway" id="UPA00537">
    <property type="reaction ID" value="UER00594"/>
</dbReference>
<dbReference type="PANTHER" id="PTHR12561:SF3">
    <property type="entry name" value="LIPOYLTRANSFERASE 1, MITOCHONDRIAL"/>
    <property type="match status" value="1"/>
</dbReference>
<dbReference type="GO" id="GO:0016979">
    <property type="term" value="F:lipoate-protein ligase activity"/>
    <property type="evidence" value="ECO:0007669"/>
    <property type="project" value="UniProtKB-EC"/>
</dbReference>
<dbReference type="EMBL" id="CP009223">
    <property type="protein sequence ID" value="AIM62913.1"/>
    <property type="molecule type" value="Genomic_DNA"/>
</dbReference>
<dbReference type="GO" id="GO:0009249">
    <property type="term" value="P:protein lipoylation"/>
    <property type="evidence" value="ECO:0007669"/>
    <property type="project" value="InterPro"/>
</dbReference>
<dbReference type="GO" id="GO:0017118">
    <property type="term" value="F:lipoyltransferase activity"/>
    <property type="evidence" value="ECO:0007669"/>
    <property type="project" value="TreeGrafter"/>
</dbReference>
<evidence type="ECO:0000313" key="9">
    <source>
        <dbReference type="EMBL" id="AIM62913.1"/>
    </source>
</evidence>
<reference evidence="10" key="2">
    <citation type="submission" date="2014-08" db="EMBL/GenBank/DDBJ databases">
        <title>Complete genome of Weissella ceti strain WS74 isolated from diseased rainbow trout in Brazil.</title>
        <authorList>
            <person name="Figueiredo H.C.P."/>
            <person name="Leal C.A.G."/>
            <person name="Pereira F.L."/>
            <person name="Soares S.C."/>
            <person name="Dorella F.A."/>
            <person name="Carvalho A.F."/>
            <person name="Azevedo V.A.C."/>
        </authorList>
    </citation>
    <scope>NUCLEOTIDE SEQUENCE [LARGE SCALE GENOMIC DNA]</scope>
    <source>
        <strain evidence="10">WS74</strain>
    </source>
</reference>
<evidence type="ECO:0000256" key="3">
    <source>
        <dbReference type="ARBA" id="ARBA00012367"/>
    </source>
</evidence>
<dbReference type="SUPFAM" id="SSF55681">
    <property type="entry name" value="Class II aaRS and biotin synthetases"/>
    <property type="match status" value="1"/>
</dbReference>
<dbReference type="Pfam" id="PF21948">
    <property type="entry name" value="LplA-B_cat"/>
    <property type="match status" value="1"/>
</dbReference>
<organism evidence="9 10">
    <name type="scientific">Weissella ceti</name>
    <dbReference type="NCBI Taxonomy" id="759620"/>
    <lineage>
        <taxon>Bacteria</taxon>
        <taxon>Bacillati</taxon>
        <taxon>Bacillota</taxon>
        <taxon>Bacilli</taxon>
        <taxon>Lactobacillales</taxon>
        <taxon>Lactobacillaceae</taxon>
        <taxon>Weissella</taxon>
    </lineage>
</organism>
<dbReference type="Proteomes" id="UP000029079">
    <property type="component" value="Chromosome"/>
</dbReference>
<dbReference type="InterPro" id="IPR019491">
    <property type="entry name" value="Lipoate_protein_ligase_C"/>
</dbReference>
<dbReference type="InterPro" id="IPR045864">
    <property type="entry name" value="aa-tRNA-synth_II/BPL/LPL"/>
</dbReference>
<comment type="catalytic activity">
    <reaction evidence="7">
        <text>L-lysyl-[lipoyl-carrier protein] + (R)-lipoate + ATP = N(6)-[(R)-lipoyl]-L-lysyl-[lipoyl-carrier protein] + AMP + diphosphate + H(+)</text>
        <dbReference type="Rhea" id="RHEA:49288"/>
        <dbReference type="Rhea" id="RHEA-COMP:10500"/>
        <dbReference type="Rhea" id="RHEA-COMP:10502"/>
        <dbReference type="ChEBI" id="CHEBI:15378"/>
        <dbReference type="ChEBI" id="CHEBI:29969"/>
        <dbReference type="ChEBI" id="CHEBI:30616"/>
        <dbReference type="ChEBI" id="CHEBI:33019"/>
        <dbReference type="ChEBI" id="CHEBI:83088"/>
        <dbReference type="ChEBI" id="CHEBI:83099"/>
        <dbReference type="ChEBI" id="CHEBI:456215"/>
        <dbReference type="EC" id="6.3.1.20"/>
    </reaction>
</comment>
<evidence type="ECO:0000259" key="8">
    <source>
        <dbReference type="PROSITE" id="PS51733"/>
    </source>
</evidence>
<evidence type="ECO:0000256" key="1">
    <source>
        <dbReference type="ARBA" id="ARBA00005085"/>
    </source>
</evidence>
<evidence type="ECO:0000256" key="7">
    <source>
        <dbReference type="ARBA" id="ARBA00048037"/>
    </source>
</evidence>
<dbReference type="NCBIfam" id="TIGR00545">
    <property type="entry name" value="lipoyltrans"/>
    <property type="match status" value="1"/>
</dbReference>
<proteinExistence type="predicted"/>
<dbReference type="SUPFAM" id="SSF82649">
    <property type="entry name" value="SufE/NifU"/>
    <property type="match status" value="1"/>
</dbReference>
<name>A0A075U067_9LACO</name>
<evidence type="ECO:0000313" key="10">
    <source>
        <dbReference type="Proteomes" id="UP000029079"/>
    </source>
</evidence>
<evidence type="ECO:0000256" key="4">
    <source>
        <dbReference type="ARBA" id="ARBA00022598"/>
    </source>
</evidence>
<dbReference type="CDD" id="cd16443">
    <property type="entry name" value="LplA"/>
    <property type="match status" value="1"/>
</dbReference>
<keyword evidence="10" id="KW-1185">Reference proteome</keyword>
<protein>
    <recommendedName>
        <fullName evidence="3">lipoate--protein ligase</fullName>
        <ecNumber evidence="3">6.3.1.20</ecNumber>
    </recommendedName>
</protein>
<dbReference type="PATRIC" id="fig|759620.7.peg.685"/>
<dbReference type="Pfam" id="PF10437">
    <property type="entry name" value="Lip_prot_lig_C"/>
    <property type="match status" value="1"/>
</dbReference>
<dbReference type="KEGG" id="wci:WS105_0721"/>
<accession>A0A075U067</accession>
<dbReference type="OrthoDB" id="9788148at2"/>
<dbReference type="GO" id="GO:0005524">
    <property type="term" value="F:ATP binding"/>
    <property type="evidence" value="ECO:0007669"/>
    <property type="project" value="UniProtKB-KW"/>
</dbReference>
<evidence type="ECO:0000256" key="2">
    <source>
        <dbReference type="ARBA" id="ARBA00005124"/>
    </source>
</evidence>
<comment type="pathway">
    <text evidence="2">Protein modification; protein lipoylation via exogenous pathway; protein N(6)-(lipoyl)lysine from lipoate: step 1/2.</text>
</comment>
<dbReference type="AlphaFoldDB" id="A0A075U067"/>
<dbReference type="Gene3D" id="3.30.390.50">
    <property type="entry name" value="CO dehydrogenase flavoprotein, C-terminal domain"/>
    <property type="match status" value="1"/>
</dbReference>
<evidence type="ECO:0000256" key="5">
    <source>
        <dbReference type="ARBA" id="ARBA00022741"/>
    </source>
</evidence>
<dbReference type="EC" id="6.3.1.20" evidence="3"/>
<dbReference type="GO" id="GO:0005737">
    <property type="term" value="C:cytoplasm"/>
    <property type="evidence" value="ECO:0007669"/>
    <property type="project" value="TreeGrafter"/>
</dbReference>
<dbReference type="RefSeq" id="WP_009765245.1">
    <property type="nucleotide sequence ID" value="NZ_CP009223.1"/>
</dbReference>
<sequence>MKYINYLGNDAPTNIATDAWLLAQLHADEPVVALWQNERAVIVGQNQNAWAEVNKSYTDEHDIQVVRRVTGGGAVYHDLGNLNFSLIVPVASAGDVNFSTFVEPVVRALHNMGIPVEVTGRNDLVIDGKKVSGNAQRYQGGYLMHHGTLLFDTDVDTMVHALNVADEKFMSKAAKSVRARVGAIGDYVPEGMTMADFRSALLYELTNQGTDGEYVLSDEQWTEIKTLAQDKFSNWEWNWAKSPDFNFKNHTKFTGGALDVFAEVQEGKITDIAFGGDFLGVRDWREIKDAFIGLNFDAAEIMKVLDEHDEAQYFGTITNSEVASMFTEIGDHDGK</sequence>
<dbReference type="PANTHER" id="PTHR12561">
    <property type="entry name" value="LIPOATE-PROTEIN LIGASE"/>
    <property type="match status" value="1"/>
</dbReference>
<reference evidence="9 10" key="1">
    <citation type="journal article" date="2014" name="Genome Announc.">
        <title>Complete Genome Sequences of Fish Pathogenic Weissella ceti Strains WS74 and WS105.</title>
        <authorList>
            <person name="Figueiredo H.C."/>
            <person name="Leal C.A."/>
            <person name="Dorella F.A."/>
            <person name="Carvalho A.F."/>
            <person name="Soares S.C."/>
            <person name="Pereira F.L."/>
            <person name="Azevedo V.A."/>
        </authorList>
    </citation>
    <scope>NUCLEOTIDE SEQUENCE [LARGE SCALE GENOMIC DNA]</scope>
    <source>
        <strain evidence="9 10">WS74</strain>
    </source>
</reference>
<keyword evidence="6" id="KW-0067">ATP-binding</keyword>
<dbReference type="InterPro" id="IPR004143">
    <property type="entry name" value="BPL_LPL_catalytic"/>
</dbReference>
<dbReference type="Gene3D" id="3.30.930.10">
    <property type="entry name" value="Bira Bifunctional Protein, Domain 2"/>
    <property type="match status" value="1"/>
</dbReference>
<keyword evidence="5" id="KW-0547">Nucleotide-binding</keyword>
<dbReference type="InterPro" id="IPR004562">
    <property type="entry name" value="LipoylTrfase_LipoateP_Ligase"/>
</dbReference>
<evidence type="ECO:0000256" key="6">
    <source>
        <dbReference type="ARBA" id="ARBA00022840"/>
    </source>
</evidence>
<dbReference type="STRING" id="759620.WS105_0721"/>
<keyword evidence="4 9" id="KW-0436">Ligase</keyword>
<gene>
    <name evidence="9" type="ORF">WS74_0661</name>
</gene>